<evidence type="ECO:0000313" key="10">
    <source>
        <dbReference type="EMBL" id="AII88573.1"/>
    </source>
</evidence>
<feature type="chain" id="PRO_5042871595" description="L,D-TPase catalytic domain-containing protein" evidence="8">
    <location>
        <begin position="21"/>
        <end position="164"/>
    </location>
</feature>
<protein>
    <recommendedName>
        <fullName evidence="9">L,D-TPase catalytic domain-containing protein</fullName>
    </recommendedName>
</protein>
<dbReference type="InterPro" id="IPR005490">
    <property type="entry name" value="LD_TPept_cat_dom"/>
</dbReference>
<organism evidence="10 11">
    <name type="scientific">Planktomarina temperata RCA23</name>
    <dbReference type="NCBI Taxonomy" id="666509"/>
    <lineage>
        <taxon>Bacteria</taxon>
        <taxon>Pseudomonadati</taxon>
        <taxon>Pseudomonadota</taxon>
        <taxon>Alphaproteobacteria</taxon>
        <taxon>Rhodobacterales</taxon>
        <taxon>Paracoccaceae</taxon>
        <taxon>Planktomarina</taxon>
    </lineage>
</organism>
<dbReference type="GO" id="GO:0008360">
    <property type="term" value="P:regulation of cell shape"/>
    <property type="evidence" value="ECO:0007669"/>
    <property type="project" value="UniProtKB-UniRule"/>
</dbReference>
<evidence type="ECO:0000256" key="6">
    <source>
        <dbReference type="ARBA" id="ARBA00023316"/>
    </source>
</evidence>
<keyword evidence="8" id="KW-0732">Signal</keyword>
<dbReference type="SUPFAM" id="SSF141523">
    <property type="entry name" value="L,D-transpeptidase catalytic domain-like"/>
    <property type="match status" value="1"/>
</dbReference>
<comment type="similarity">
    <text evidence="2">Belongs to the YkuD family.</text>
</comment>
<sequence>MRVFNIVAMFCIALVLAACSDPKPILRTDLPKATALVLYKAERRMYLFQGNTVIKEYDFKLGFAPIGHKKFEGDGKTPEGQYFIDRKNPNSQFHLSVGISYPNAADRRAAGTRSPGGDIFIHGTPRPYRFFFKDWTWGCIAVSNREIEEIYAMVDIGTPIWIYP</sequence>
<evidence type="ECO:0000256" key="7">
    <source>
        <dbReference type="PROSITE-ProRule" id="PRU01373"/>
    </source>
</evidence>
<evidence type="ECO:0000256" key="5">
    <source>
        <dbReference type="ARBA" id="ARBA00022984"/>
    </source>
</evidence>
<evidence type="ECO:0000259" key="9">
    <source>
        <dbReference type="PROSITE" id="PS52029"/>
    </source>
</evidence>
<dbReference type="PROSITE" id="PS51257">
    <property type="entry name" value="PROKAR_LIPOPROTEIN"/>
    <property type="match status" value="1"/>
</dbReference>
<evidence type="ECO:0000256" key="8">
    <source>
        <dbReference type="SAM" id="SignalP"/>
    </source>
</evidence>
<feature type="active site" description="Nucleophile" evidence="7">
    <location>
        <position position="139"/>
    </location>
</feature>
<feature type="active site" description="Proton donor/acceptor" evidence="7">
    <location>
        <position position="122"/>
    </location>
</feature>
<evidence type="ECO:0000256" key="4">
    <source>
        <dbReference type="ARBA" id="ARBA00022960"/>
    </source>
</evidence>
<proteinExistence type="inferred from homology"/>
<dbReference type="CDD" id="cd16913">
    <property type="entry name" value="YkuD_like"/>
    <property type="match status" value="1"/>
</dbReference>
<name>A0AAN0RLT6_9RHOB</name>
<accession>A0AAN0RLT6</accession>
<dbReference type="Gene3D" id="2.40.440.10">
    <property type="entry name" value="L,D-transpeptidase catalytic domain-like"/>
    <property type="match status" value="1"/>
</dbReference>
<evidence type="ECO:0000256" key="3">
    <source>
        <dbReference type="ARBA" id="ARBA00022679"/>
    </source>
</evidence>
<feature type="signal peptide" evidence="8">
    <location>
        <begin position="1"/>
        <end position="20"/>
    </location>
</feature>
<keyword evidence="3" id="KW-0808">Transferase</keyword>
<gene>
    <name evidence="10" type="ORF">RCA23_c30730</name>
</gene>
<keyword evidence="5 7" id="KW-0573">Peptidoglycan synthesis</keyword>
<dbReference type="Pfam" id="PF03734">
    <property type="entry name" value="YkuD"/>
    <property type="match status" value="1"/>
</dbReference>
<evidence type="ECO:0000256" key="1">
    <source>
        <dbReference type="ARBA" id="ARBA00004752"/>
    </source>
</evidence>
<dbReference type="Proteomes" id="UP000028680">
    <property type="component" value="Chromosome"/>
</dbReference>
<dbReference type="GO" id="GO:0009252">
    <property type="term" value="P:peptidoglycan biosynthetic process"/>
    <property type="evidence" value="ECO:0007669"/>
    <property type="project" value="UniProtKB-KW"/>
</dbReference>
<dbReference type="PROSITE" id="PS52029">
    <property type="entry name" value="LD_TPASE"/>
    <property type="match status" value="1"/>
</dbReference>
<reference evidence="10 11" key="1">
    <citation type="journal article" date="2014" name="ISME J.">
        <title>Adaptation of an abundant Roseobacter RCA organism to pelagic systems revealed by genomic and transcriptomic analyses.</title>
        <authorList>
            <person name="Voget S."/>
            <person name="Wemheuer B."/>
            <person name="Brinkhoff T."/>
            <person name="Vollmers J."/>
            <person name="Dietrich S."/>
            <person name="Giebel H.A."/>
            <person name="Beardsley C."/>
            <person name="Sardemann C."/>
            <person name="Bakenhus I."/>
            <person name="Billerbeck S."/>
            <person name="Daniel R."/>
            <person name="Simon M."/>
        </authorList>
    </citation>
    <scope>NUCLEOTIDE SEQUENCE [LARGE SCALE GENOMIC DNA]</scope>
    <source>
        <strain evidence="10 11">RCA23</strain>
    </source>
</reference>
<keyword evidence="4 7" id="KW-0133">Cell shape</keyword>
<dbReference type="InterPro" id="IPR038063">
    <property type="entry name" value="Transpep_catalytic_dom"/>
</dbReference>
<dbReference type="KEGG" id="ptp:RCA23_c30730"/>
<evidence type="ECO:0000313" key="11">
    <source>
        <dbReference type="Proteomes" id="UP000028680"/>
    </source>
</evidence>
<dbReference type="EMBL" id="CP003984">
    <property type="protein sequence ID" value="AII88573.1"/>
    <property type="molecule type" value="Genomic_DNA"/>
</dbReference>
<dbReference type="PANTHER" id="PTHR36699">
    <property type="entry name" value="LD-TRANSPEPTIDASE"/>
    <property type="match status" value="1"/>
</dbReference>
<evidence type="ECO:0000256" key="2">
    <source>
        <dbReference type="ARBA" id="ARBA00005992"/>
    </source>
</evidence>
<comment type="pathway">
    <text evidence="1 7">Cell wall biogenesis; peptidoglycan biosynthesis.</text>
</comment>
<feature type="domain" description="L,D-TPase catalytic" evidence="9">
    <location>
        <begin position="34"/>
        <end position="163"/>
    </location>
</feature>
<dbReference type="AlphaFoldDB" id="A0AAN0RLT6"/>
<dbReference type="PANTHER" id="PTHR36699:SF1">
    <property type="entry name" value="L,D-TRANSPEPTIDASE YAFK-RELATED"/>
    <property type="match status" value="1"/>
</dbReference>
<dbReference type="GO" id="GO:0004180">
    <property type="term" value="F:carboxypeptidase activity"/>
    <property type="evidence" value="ECO:0007669"/>
    <property type="project" value="UniProtKB-ARBA"/>
</dbReference>
<dbReference type="RefSeq" id="WP_044051100.1">
    <property type="nucleotide sequence ID" value="NZ_CP003984.1"/>
</dbReference>
<keyword evidence="11" id="KW-1185">Reference proteome</keyword>
<dbReference type="GO" id="GO:0016740">
    <property type="term" value="F:transferase activity"/>
    <property type="evidence" value="ECO:0007669"/>
    <property type="project" value="UniProtKB-KW"/>
</dbReference>
<dbReference type="GO" id="GO:0071555">
    <property type="term" value="P:cell wall organization"/>
    <property type="evidence" value="ECO:0007669"/>
    <property type="project" value="UniProtKB-UniRule"/>
</dbReference>
<dbReference type="GeneID" id="93367290"/>
<keyword evidence="6 7" id="KW-0961">Cell wall biogenesis/degradation</keyword>